<dbReference type="RefSeq" id="WP_036710559.1">
    <property type="nucleotide sequence ID" value="NZ_JRKQ01000066.1"/>
</dbReference>
<accession>A0A099GFM2</accession>
<feature type="transmembrane region" description="Helical" evidence="1">
    <location>
        <begin position="20"/>
        <end position="39"/>
    </location>
</feature>
<gene>
    <name evidence="2" type="ORF">IX56_11975</name>
</gene>
<organism evidence="2 3">
    <name type="scientific">Paracoccus sanguinis</name>
    <dbReference type="NCBI Taxonomy" id="1545044"/>
    <lineage>
        <taxon>Bacteria</taxon>
        <taxon>Pseudomonadati</taxon>
        <taxon>Pseudomonadota</taxon>
        <taxon>Alphaproteobacteria</taxon>
        <taxon>Rhodobacterales</taxon>
        <taxon>Paracoccaceae</taxon>
        <taxon>Paracoccus</taxon>
    </lineage>
</organism>
<dbReference type="AlphaFoldDB" id="A0A099GFM2"/>
<protein>
    <submittedName>
        <fullName evidence="2">Uncharacterized protein</fullName>
    </submittedName>
</protein>
<evidence type="ECO:0000313" key="3">
    <source>
        <dbReference type="Proteomes" id="UP000029858"/>
    </source>
</evidence>
<keyword evidence="1" id="KW-0812">Transmembrane</keyword>
<evidence type="ECO:0000256" key="1">
    <source>
        <dbReference type="SAM" id="Phobius"/>
    </source>
</evidence>
<name>A0A099GFM2_9RHOB</name>
<proteinExistence type="predicted"/>
<evidence type="ECO:0000313" key="2">
    <source>
        <dbReference type="EMBL" id="KGJ21506.1"/>
    </source>
</evidence>
<reference evidence="2 3" key="2">
    <citation type="submission" date="2014-10" db="EMBL/GenBank/DDBJ databases">
        <title>Paracoccus sanguinis sp. nov., isolated from clinical specimens of New York State patients.</title>
        <authorList>
            <person name="Mingle L.A."/>
            <person name="Cole J.A."/>
            <person name="Lapierre P."/>
            <person name="Musser K.A."/>
        </authorList>
    </citation>
    <scope>NUCLEOTIDE SEQUENCE [LARGE SCALE GENOMIC DNA]</scope>
    <source>
        <strain evidence="2 3">5503</strain>
    </source>
</reference>
<dbReference type="EMBL" id="JRKQ01000066">
    <property type="protein sequence ID" value="KGJ21506.1"/>
    <property type="molecule type" value="Genomic_DNA"/>
</dbReference>
<keyword evidence="1" id="KW-1133">Transmembrane helix</keyword>
<dbReference type="Proteomes" id="UP000029858">
    <property type="component" value="Unassembled WGS sequence"/>
</dbReference>
<sequence>MNDQTTLTSEVARAFRDHGITAALTALIGGTMALIAAITRKAFTNEALLDRLDRELVADRDRIDRQRSEDRKADGDRLDRIETDIRSMRDMLFDAFQRGRSD</sequence>
<comment type="caution">
    <text evidence="2">The sequence shown here is derived from an EMBL/GenBank/DDBJ whole genome shotgun (WGS) entry which is preliminary data.</text>
</comment>
<keyword evidence="1" id="KW-0472">Membrane</keyword>
<reference evidence="2 3" key="1">
    <citation type="submission" date="2014-09" db="EMBL/GenBank/DDBJ databases">
        <authorList>
            <person name="McGinnis J.M."/>
            <person name="Wolfgang W.J."/>
        </authorList>
    </citation>
    <scope>NUCLEOTIDE SEQUENCE [LARGE SCALE GENOMIC DNA]</scope>
    <source>
        <strain evidence="2 3">5503</strain>
    </source>
</reference>